<dbReference type="SFLD" id="SFLDG01129">
    <property type="entry name" value="C1.5:_HAD__Beta-PGM__Phosphata"/>
    <property type="match status" value="1"/>
</dbReference>
<dbReference type="SFLD" id="SFLDS00003">
    <property type="entry name" value="Haloacid_Dehalogenase"/>
    <property type="match status" value="1"/>
</dbReference>
<dbReference type="CDD" id="cd01427">
    <property type="entry name" value="HAD_like"/>
    <property type="match status" value="1"/>
</dbReference>
<dbReference type="Proteomes" id="UP000033423">
    <property type="component" value="Unassembled WGS sequence"/>
</dbReference>
<dbReference type="Gene3D" id="1.10.150.240">
    <property type="entry name" value="Putative phosphatase, domain 2"/>
    <property type="match status" value="1"/>
</dbReference>
<protein>
    <recommendedName>
        <fullName evidence="4">phosphoglycolate phosphatase</fullName>
        <ecNumber evidence="4">3.1.3.18</ecNumber>
    </recommendedName>
</protein>
<evidence type="ECO:0000256" key="2">
    <source>
        <dbReference type="ARBA" id="ARBA00004818"/>
    </source>
</evidence>
<dbReference type="InterPro" id="IPR050155">
    <property type="entry name" value="HAD-like_hydrolase_sf"/>
</dbReference>
<dbReference type="Gene3D" id="3.40.50.1000">
    <property type="entry name" value="HAD superfamily/HAD-like"/>
    <property type="match status" value="1"/>
</dbReference>
<organism evidence="5 6">
    <name type="scientific">Candidatus Magnetobacterium bavaricum</name>
    <dbReference type="NCBI Taxonomy" id="29290"/>
    <lineage>
        <taxon>Bacteria</taxon>
        <taxon>Pseudomonadati</taxon>
        <taxon>Nitrospirota</taxon>
        <taxon>Thermodesulfovibrionia</taxon>
        <taxon>Thermodesulfovibrionales</taxon>
        <taxon>Candidatus Magnetobacteriaceae</taxon>
        <taxon>Candidatus Magnetobacterium</taxon>
    </lineage>
</organism>
<evidence type="ECO:0000256" key="3">
    <source>
        <dbReference type="ARBA" id="ARBA00006171"/>
    </source>
</evidence>
<evidence type="ECO:0000313" key="6">
    <source>
        <dbReference type="Proteomes" id="UP000033423"/>
    </source>
</evidence>
<comment type="caution">
    <text evidence="5">The sequence shown here is derived from an EMBL/GenBank/DDBJ whole genome shotgun (WGS) entry which is preliminary data.</text>
</comment>
<sequence length="220" mass="24925">MIFFDFDGVIVESVNIKTEAFAILFEREGSDIVKMVLQYHLNNTGVSRYEKIRYIYDKFLKRPIGDTEFHSLCDRFSSLVTENVINASYVRGAKEFLEAYGATYDCYVVSATPHDELRLIMERKKLTGYFKGIYGAPAKKTDAIKTVLANKGLTPINAVYVGDAMSDLESAKANGVLFIARINGNKAIFDNVNCIKIDDLTQFKRIIDNIEKDTWQARIS</sequence>
<comment type="similarity">
    <text evidence="3">Belongs to the HAD-like hydrolase superfamily. CbbY/CbbZ/Gph/YieH family.</text>
</comment>
<dbReference type="GO" id="GO:0008967">
    <property type="term" value="F:phosphoglycolate phosphatase activity"/>
    <property type="evidence" value="ECO:0007669"/>
    <property type="project" value="UniProtKB-EC"/>
</dbReference>
<dbReference type="EC" id="3.1.3.18" evidence="4"/>
<dbReference type="AlphaFoldDB" id="A0A0F3GN24"/>
<dbReference type="EMBL" id="LACI01002428">
    <property type="protein sequence ID" value="KJU82093.1"/>
    <property type="molecule type" value="Genomic_DNA"/>
</dbReference>
<dbReference type="InterPro" id="IPR041492">
    <property type="entry name" value="HAD_2"/>
</dbReference>
<dbReference type="InterPro" id="IPR023198">
    <property type="entry name" value="PGP-like_dom2"/>
</dbReference>
<dbReference type="SUPFAM" id="SSF56784">
    <property type="entry name" value="HAD-like"/>
    <property type="match status" value="1"/>
</dbReference>
<evidence type="ECO:0000256" key="4">
    <source>
        <dbReference type="ARBA" id="ARBA00013078"/>
    </source>
</evidence>
<gene>
    <name evidence="5" type="ORF">MBAV_005748</name>
</gene>
<dbReference type="GO" id="GO:0006281">
    <property type="term" value="P:DNA repair"/>
    <property type="evidence" value="ECO:0007669"/>
    <property type="project" value="TreeGrafter"/>
</dbReference>
<dbReference type="Pfam" id="PF13419">
    <property type="entry name" value="HAD_2"/>
    <property type="match status" value="1"/>
</dbReference>
<dbReference type="InterPro" id="IPR036412">
    <property type="entry name" value="HAD-like_sf"/>
</dbReference>
<accession>A0A0F3GN24</accession>
<dbReference type="PANTHER" id="PTHR43434:SF1">
    <property type="entry name" value="PHOSPHOGLYCOLATE PHOSPHATASE"/>
    <property type="match status" value="1"/>
</dbReference>
<proteinExistence type="inferred from homology"/>
<keyword evidence="5" id="KW-0378">Hydrolase</keyword>
<comment type="pathway">
    <text evidence="2">Organic acid metabolism; glycolate biosynthesis; glycolate from 2-phosphoglycolate: step 1/1.</text>
</comment>
<name>A0A0F3GN24_9BACT</name>
<dbReference type="GO" id="GO:0005829">
    <property type="term" value="C:cytosol"/>
    <property type="evidence" value="ECO:0007669"/>
    <property type="project" value="TreeGrafter"/>
</dbReference>
<keyword evidence="6" id="KW-1185">Reference proteome</keyword>
<reference evidence="5 6" key="1">
    <citation type="submission" date="2015-02" db="EMBL/GenBank/DDBJ databases">
        <title>Single-cell genomics of uncultivated deep-branching MTB reveals a conserved set of magnetosome genes.</title>
        <authorList>
            <person name="Kolinko S."/>
            <person name="Richter M."/>
            <person name="Glockner F.O."/>
            <person name="Brachmann A."/>
            <person name="Schuler D."/>
        </authorList>
    </citation>
    <scope>NUCLEOTIDE SEQUENCE [LARGE SCALE GENOMIC DNA]</scope>
    <source>
        <strain evidence="5">TM-1</strain>
    </source>
</reference>
<evidence type="ECO:0000256" key="1">
    <source>
        <dbReference type="ARBA" id="ARBA00000830"/>
    </source>
</evidence>
<dbReference type="PANTHER" id="PTHR43434">
    <property type="entry name" value="PHOSPHOGLYCOLATE PHOSPHATASE"/>
    <property type="match status" value="1"/>
</dbReference>
<evidence type="ECO:0000313" key="5">
    <source>
        <dbReference type="EMBL" id="KJU82093.1"/>
    </source>
</evidence>
<dbReference type="InterPro" id="IPR023214">
    <property type="entry name" value="HAD_sf"/>
</dbReference>
<comment type="catalytic activity">
    <reaction evidence="1">
        <text>2-phosphoglycolate + H2O = glycolate + phosphate</text>
        <dbReference type="Rhea" id="RHEA:14369"/>
        <dbReference type="ChEBI" id="CHEBI:15377"/>
        <dbReference type="ChEBI" id="CHEBI:29805"/>
        <dbReference type="ChEBI" id="CHEBI:43474"/>
        <dbReference type="ChEBI" id="CHEBI:58033"/>
        <dbReference type="EC" id="3.1.3.18"/>
    </reaction>
</comment>